<dbReference type="Proteomes" id="UP001049176">
    <property type="component" value="Chromosome 3"/>
</dbReference>
<dbReference type="AlphaFoldDB" id="A0A9P7S3I6"/>
<evidence type="ECO:0000313" key="1">
    <source>
        <dbReference type="EMBL" id="KAG7094508.1"/>
    </source>
</evidence>
<comment type="caution">
    <text evidence="1">The sequence shown here is derived from an EMBL/GenBank/DDBJ whole genome shotgun (WGS) entry which is preliminary data.</text>
</comment>
<dbReference type="RefSeq" id="XP_043010978.1">
    <property type="nucleotide sequence ID" value="XM_043149894.1"/>
</dbReference>
<dbReference type="GeneID" id="66074415"/>
<gene>
    <name evidence="1" type="ORF">E1B28_005339</name>
</gene>
<sequence>MRQDYLYGVAADVETSSTLFAQSLSPTTFSRSKAVPPNRLAKKNPLLPRYHPAVTSVGNQYISHLTSTPIREVYTPSRTEQQAFPLLFAKLERLSTATGR</sequence>
<keyword evidence="2" id="KW-1185">Reference proteome</keyword>
<dbReference type="KEGG" id="more:E1B28_005339"/>
<protein>
    <submittedName>
        <fullName evidence="1">Uncharacterized protein</fullName>
    </submittedName>
</protein>
<reference evidence="1" key="1">
    <citation type="journal article" date="2021" name="Genome Biol. Evol.">
        <title>The assembled and annotated genome of the fairy-ring fungus Marasmius oreades.</title>
        <authorList>
            <person name="Hiltunen M."/>
            <person name="Ament-Velasquez S.L."/>
            <person name="Johannesson H."/>
        </authorList>
    </citation>
    <scope>NUCLEOTIDE SEQUENCE</scope>
    <source>
        <strain evidence="1">03SP1</strain>
    </source>
</reference>
<accession>A0A9P7S3I6</accession>
<proteinExistence type="predicted"/>
<evidence type="ECO:0000313" key="2">
    <source>
        <dbReference type="Proteomes" id="UP001049176"/>
    </source>
</evidence>
<dbReference type="EMBL" id="CM032183">
    <property type="protein sequence ID" value="KAG7094508.1"/>
    <property type="molecule type" value="Genomic_DNA"/>
</dbReference>
<name>A0A9P7S3I6_9AGAR</name>
<organism evidence="1 2">
    <name type="scientific">Marasmius oreades</name>
    <name type="common">fairy-ring Marasmius</name>
    <dbReference type="NCBI Taxonomy" id="181124"/>
    <lineage>
        <taxon>Eukaryota</taxon>
        <taxon>Fungi</taxon>
        <taxon>Dikarya</taxon>
        <taxon>Basidiomycota</taxon>
        <taxon>Agaricomycotina</taxon>
        <taxon>Agaricomycetes</taxon>
        <taxon>Agaricomycetidae</taxon>
        <taxon>Agaricales</taxon>
        <taxon>Marasmiineae</taxon>
        <taxon>Marasmiaceae</taxon>
        <taxon>Marasmius</taxon>
    </lineage>
</organism>